<dbReference type="AlphaFoldDB" id="A0A6I0K5F2"/>
<evidence type="ECO:0000256" key="2">
    <source>
        <dbReference type="ARBA" id="ARBA00006275"/>
    </source>
</evidence>
<evidence type="ECO:0000256" key="4">
    <source>
        <dbReference type="ARBA" id="ARBA00023136"/>
    </source>
</evidence>
<dbReference type="InterPro" id="IPR012944">
    <property type="entry name" value="SusD_RagB_dom"/>
</dbReference>
<proteinExistence type="inferred from homology"/>
<dbReference type="Gene3D" id="1.25.40.390">
    <property type="match status" value="1"/>
</dbReference>
<sequence>LEGDQRNNCVIGGTVHVYDPKTYLPTDEIAVDKNGNPIVLTKEITLVKEGDIELGVGDNINGYSQGYRSVKFFVIDDDFKNGRNQSNDLPIFRYADILLTKAEAIVRGGSATNGDTAMSLFNEIRSYVTAPTIDHTPSLQELLDERGREFLDENWRRNDMIRFGTFESEFFPHYKGFPTANFDKTRRIFPLHKDIMNTNPNWKQNPGY</sequence>
<evidence type="ECO:0000256" key="5">
    <source>
        <dbReference type="ARBA" id="ARBA00023237"/>
    </source>
</evidence>
<comment type="subcellular location">
    <subcellularLocation>
        <location evidence="1">Cell outer membrane</location>
    </subcellularLocation>
</comment>
<organism evidence="7 8">
    <name type="scientific">Bacteroides uniformis</name>
    <dbReference type="NCBI Taxonomy" id="820"/>
    <lineage>
        <taxon>Bacteria</taxon>
        <taxon>Pseudomonadati</taxon>
        <taxon>Bacteroidota</taxon>
        <taxon>Bacteroidia</taxon>
        <taxon>Bacteroidales</taxon>
        <taxon>Bacteroidaceae</taxon>
        <taxon>Bacteroides</taxon>
    </lineage>
</organism>
<comment type="caution">
    <text evidence="7">The sequence shown here is derived from an EMBL/GenBank/DDBJ whole genome shotgun (WGS) entry which is preliminary data.</text>
</comment>
<evidence type="ECO:0000259" key="6">
    <source>
        <dbReference type="Pfam" id="PF07980"/>
    </source>
</evidence>
<reference evidence="7 8" key="1">
    <citation type="journal article" date="2019" name="Nat. Med.">
        <title>A library of human gut bacterial isolates paired with longitudinal multiomics data enables mechanistic microbiome research.</title>
        <authorList>
            <person name="Poyet M."/>
            <person name="Groussin M."/>
            <person name="Gibbons S.M."/>
            <person name="Avila-Pacheco J."/>
            <person name="Jiang X."/>
            <person name="Kearney S.M."/>
            <person name="Perrotta A.R."/>
            <person name="Berdy B."/>
            <person name="Zhao S."/>
            <person name="Lieberman T.D."/>
            <person name="Swanson P.K."/>
            <person name="Smith M."/>
            <person name="Roesemann S."/>
            <person name="Alexander J.E."/>
            <person name="Rich S.A."/>
            <person name="Livny J."/>
            <person name="Vlamakis H."/>
            <person name="Clish C."/>
            <person name="Bullock K."/>
            <person name="Deik A."/>
            <person name="Scott J."/>
            <person name="Pierce K.A."/>
            <person name="Xavier R.J."/>
            <person name="Alm E.J."/>
        </authorList>
    </citation>
    <scope>NUCLEOTIDE SEQUENCE [LARGE SCALE GENOMIC DNA]</scope>
    <source>
        <strain evidence="7 8">BIOML-A27</strain>
    </source>
</reference>
<gene>
    <name evidence="7" type="ORF">GAQ59_24395</name>
</gene>
<dbReference type="RefSeq" id="WP_151856598.1">
    <property type="nucleotide sequence ID" value="NZ_WCUG01000274.1"/>
</dbReference>
<dbReference type="Gene3D" id="1.10.3780.10">
    <property type="entry name" value="SusD-like"/>
    <property type="match status" value="1"/>
</dbReference>
<feature type="domain" description="RagB/SusD" evidence="6">
    <location>
        <begin position="59"/>
        <end position="208"/>
    </location>
</feature>
<evidence type="ECO:0000313" key="8">
    <source>
        <dbReference type="Proteomes" id="UP000433928"/>
    </source>
</evidence>
<dbReference type="GO" id="GO:0009279">
    <property type="term" value="C:cell outer membrane"/>
    <property type="evidence" value="ECO:0007669"/>
    <property type="project" value="UniProtKB-SubCell"/>
</dbReference>
<dbReference type="InterPro" id="IPR011990">
    <property type="entry name" value="TPR-like_helical_dom_sf"/>
</dbReference>
<protein>
    <submittedName>
        <fullName evidence="7">RagB/SusD family nutrient uptake outer membrane protein</fullName>
    </submittedName>
</protein>
<evidence type="ECO:0000256" key="3">
    <source>
        <dbReference type="ARBA" id="ARBA00022729"/>
    </source>
</evidence>
<evidence type="ECO:0000313" key="7">
    <source>
        <dbReference type="EMBL" id="KAB4157435.1"/>
    </source>
</evidence>
<accession>A0A6I0K5F2</accession>
<keyword evidence="3" id="KW-0732">Signal</keyword>
<keyword evidence="5" id="KW-0998">Cell outer membrane</keyword>
<name>A0A6I0K5F2_BACUN</name>
<dbReference type="SUPFAM" id="SSF48452">
    <property type="entry name" value="TPR-like"/>
    <property type="match status" value="1"/>
</dbReference>
<dbReference type="EMBL" id="WCUG01000274">
    <property type="protein sequence ID" value="KAB4157435.1"/>
    <property type="molecule type" value="Genomic_DNA"/>
</dbReference>
<dbReference type="Proteomes" id="UP000433928">
    <property type="component" value="Unassembled WGS sequence"/>
</dbReference>
<feature type="non-terminal residue" evidence="7">
    <location>
        <position position="1"/>
    </location>
</feature>
<keyword evidence="4" id="KW-0472">Membrane</keyword>
<dbReference type="Pfam" id="PF07980">
    <property type="entry name" value="SusD_RagB"/>
    <property type="match status" value="1"/>
</dbReference>
<evidence type="ECO:0000256" key="1">
    <source>
        <dbReference type="ARBA" id="ARBA00004442"/>
    </source>
</evidence>
<comment type="similarity">
    <text evidence="2">Belongs to the SusD family.</text>
</comment>
<dbReference type="Gene3D" id="1.25.40.10">
    <property type="entry name" value="Tetratricopeptide repeat domain"/>
    <property type="match status" value="1"/>
</dbReference>